<evidence type="ECO:0000259" key="1">
    <source>
        <dbReference type="Pfam" id="PF07530"/>
    </source>
</evidence>
<feature type="domain" description="Pre-C2HC" evidence="1">
    <location>
        <begin position="137"/>
        <end position="188"/>
    </location>
</feature>
<accession>A0A834K6P9</accession>
<comment type="caution">
    <text evidence="2">The sequence shown here is derived from an EMBL/GenBank/DDBJ whole genome shotgun (WGS) entry which is preliminary data.</text>
</comment>
<evidence type="ECO:0000313" key="3">
    <source>
        <dbReference type="Proteomes" id="UP000600918"/>
    </source>
</evidence>
<dbReference type="AlphaFoldDB" id="A0A834K6P9"/>
<evidence type="ECO:0000313" key="2">
    <source>
        <dbReference type="EMBL" id="KAF7398326.1"/>
    </source>
</evidence>
<dbReference type="Proteomes" id="UP000600918">
    <property type="component" value="Unassembled WGS sequence"/>
</dbReference>
<gene>
    <name evidence="2" type="ORF">H0235_016334</name>
</gene>
<dbReference type="InterPro" id="IPR006579">
    <property type="entry name" value="Pre_C2HC_dom"/>
</dbReference>
<name>A0A834K6P9_VESPE</name>
<keyword evidence="3" id="KW-1185">Reference proteome</keyword>
<sequence>MYTLYAFIIKQNYIVAVSYLVQITAKFTLAISGGNKYKRLDSPMDIDNPNTKHDATQKRKFNTSNSYLSLADVDEPHDKWLSKISFNEVQEAEEDNLVKVQVNTSDTYRKVTEALKQKNTNFYTYQPKKAENNPSGKQINNIIKREIKQILPLFFIDLEPNNYNKDIYKIDKLLNTIVSFEPPKTKRDIPQCLRCQSHGHTKNYCNETPACASFFKCAAKTSEVTSNMLVQQTYLLTQQSQQVNKMLELLTSIRRLQCEKCSMEFQNNFTSKQNPTPCNKKSIVRYIIHWETPIYWSTAQGKTPGLIDFAVINAIRRRKWQIIAIPAIKKEESIWAKSSTEKATQMYQTENITPTSAKEVPKLINETQSSKSPGADLINGKILKELGKPTLPPRTIKTLTIIFNAALRLKIFSAF</sequence>
<reference evidence="2" key="1">
    <citation type="journal article" date="2020" name="G3 (Bethesda)">
        <title>High-Quality Assemblies for Three Invasive Social Wasps from the &lt;i&gt;Vespula&lt;/i&gt; Genus.</title>
        <authorList>
            <person name="Harrop T.W.R."/>
            <person name="Guhlin J."/>
            <person name="McLaughlin G.M."/>
            <person name="Permina E."/>
            <person name="Stockwell P."/>
            <person name="Gilligan J."/>
            <person name="Le Lec M.F."/>
            <person name="Gruber M.A.M."/>
            <person name="Quinn O."/>
            <person name="Lovegrove M."/>
            <person name="Duncan E.J."/>
            <person name="Remnant E.J."/>
            <person name="Van Eeckhoven J."/>
            <person name="Graham B."/>
            <person name="Knapp R.A."/>
            <person name="Langford K.W."/>
            <person name="Kronenberg Z."/>
            <person name="Press M.O."/>
            <person name="Eacker S.M."/>
            <person name="Wilson-Rankin E.E."/>
            <person name="Purcell J."/>
            <person name="Lester P.J."/>
            <person name="Dearden P.K."/>
        </authorList>
    </citation>
    <scope>NUCLEOTIDE SEQUENCE</scope>
    <source>
        <strain evidence="2">Volc-1</strain>
    </source>
</reference>
<organism evidence="2 3">
    <name type="scientific">Vespula pensylvanica</name>
    <name type="common">Western yellow jacket</name>
    <name type="synonym">Wasp</name>
    <dbReference type="NCBI Taxonomy" id="30213"/>
    <lineage>
        <taxon>Eukaryota</taxon>
        <taxon>Metazoa</taxon>
        <taxon>Ecdysozoa</taxon>
        <taxon>Arthropoda</taxon>
        <taxon>Hexapoda</taxon>
        <taxon>Insecta</taxon>
        <taxon>Pterygota</taxon>
        <taxon>Neoptera</taxon>
        <taxon>Endopterygota</taxon>
        <taxon>Hymenoptera</taxon>
        <taxon>Apocrita</taxon>
        <taxon>Aculeata</taxon>
        <taxon>Vespoidea</taxon>
        <taxon>Vespidae</taxon>
        <taxon>Vespinae</taxon>
        <taxon>Vespula</taxon>
    </lineage>
</organism>
<proteinExistence type="predicted"/>
<dbReference type="Pfam" id="PF07530">
    <property type="entry name" value="PRE_C2HC"/>
    <property type="match status" value="1"/>
</dbReference>
<protein>
    <recommendedName>
        <fullName evidence="1">Pre-C2HC domain-containing protein</fullName>
    </recommendedName>
</protein>
<dbReference type="EMBL" id="JACSDY010000019">
    <property type="protein sequence ID" value="KAF7398326.1"/>
    <property type="molecule type" value="Genomic_DNA"/>
</dbReference>